<evidence type="ECO:0000256" key="2">
    <source>
        <dbReference type="ARBA" id="ARBA00004686"/>
    </source>
</evidence>
<dbReference type="GO" id="GO:0046084">
    <property type="term" value="P:adenine biosynthetic process"/>
    <property type="evidence" value="ECO:0007669"/>
    <property type="project" value="TreeGrafter"/>
</dbReference>
<evidence type="ECO:0000256" key="11">
    <source>
        <dbReference type="ARBA" id="ARBA00031908"/>
    </source>
</evidence>
<dbReference type="FunFam" id="3.30.1330.10:FF:000001">
    <property type="entry name" value="Phosphoribosylformylglycinamidine cyclo-ligase"/>
    <property type="match status" value="1"/>
</dbReference>
<reference evidence="18 19" key="1">
    <citation type="submission" date="2024-01" db="EMBL/GenBank/DDBJ databases">
        <title>Complete genome sequence of Citroniella saccharovorans strain M6.X9, isolated from human fecal sample.</title>
        <authorList>
            <person name="Cheng G."/>
            <person name="Westerholm M."/>
            <person name="Schnurer A."/>
        </authorList>
    </citation>
    <scope>NUCLEOTIDE SEQUENCE [LARGE SCALE GENOMIC DNA]</scope>
    <source>
        <strain evidence="18 19">DSM 29873</strain>
    </source>
</reference>
<comment type="pathway">
    <text evidence="2 15">Purine metabolism; IMP biosynthesis via de novo pathway; 5-amino-1-(5-phospho-D-ribosyl)imidazole from N(2)-formyl-N(1)-(5-phospho-D-ribosyl)glycinamide: step 2/2.</text>
</comment>
<evidence type="ECO:0000256" key="1">
    <source>
        <dbReference type="ARBA" id="ARBA00004496"/>
    </source>
</evidence>
<evidence type="ECO:0000256" key="9">
    <source>
        <dbReference type="ARBA" id="ARBA00022755"/>
    </source>
</evidence>
<evidence type="ECO:0000256" key="13">
    <source>
        <dbReference type="ARBA" id="ARBA00033093"/>
    </source>
</evidence>
<keyword evidence="9 15" id="KW-0658">Purine biosynthesis</keyword>
<dbReference type="GO" id="GO:0004637">
    <property type="term" value="F:phosphoribosylamine-glycine ligase activity"/>
    <property type="evidence" value="ECO:0007669"/>
    <property type="project" value="TreeGrafter"/>
</dbReference>
<dbReference type="HAMAP" id="MF_00741">
    <property type="entry name" value="AIRS"/>
    <property type="match status" value="1"/>
</dbReference>
<sequence>MAIDYKAAGVDREAGYEEVRKIKEIVKATNNENVLSKIGGFSGLYKLQGYKNPILVTGTDGVGTKLKLAFMTGIHDTVGIDLVAMSVNDILCQGAKPLFFLDYIGCSHLDADKMAEIVKGVADGCVQSGCALIGGETAEMPGFYDDGEYDMAGFAVGVVEEDKILDGSKIKEGDILIGLKSSGFHSNGYSLIRKLVFEDGKFSPNHKLSFSDKPLAEELLTPTKIYYNDVKDLLELDYVNALVHITGGGLYENVPRILPNDLDAEFDLKNYEIPEIFNFVGELGNVEEKEMFSTFNMGLGMIMFVSKENIDKAKEILDKNNTEYLEVGKVVKGTGNIKIWR</sequence>
<dbReference type="NCBIfam" id="TIGR00878">
    <property type="entry name" value="purM"/>
    <property type="match status" value="1"/>
</dbReference>
<evidence type="ECO:0000259" key="16">
    <source>
        <dbReference type="Pfam" id="PF00586"/>
    </source>
</evidence>
<dbReference type="InterPro" id="IPR036676">
    <property type="entry name" value="PurM-like_C_sf"/>
</dbReference>
<dbReference type="EMBL" id="JAYKOT010000003">
    <property type="protein sequence ID" value="MEB3429901.1"/>
    <property type="molecule type" value="Genomic_DNA"/>
</dbReference>
<evidence type="ECO:0000313" key="18">
    <source>
        <dbReference type="EMBL" id="MEB3429901.1"/>
    </source>
</evidence>
<dbReference type="PANTHER" id="PTHR10520">
    <property type="entry name" value="TRIFUNCTIONAL PURINE BIOSYNTHETIC PROTEIN ADENOSINE-3-RELATED"/>
    <property type="match status" value="1"/>
</dbReference>
<dbReference type="SUPFAM" id="SSF55326">
    <property type="entry name" value="PurM N-terminal domain-like"/>
    <property type="match status" value="1"/>
</dbReference>
<protein>
    <recommendedName>
        <fullName evidence="5 15">Phosphoribosylformylglycinamidine cyclo-ligase</fullName>
        <ecNumber evidence="4 15">6.3.3.1</ecNumber>
    </recommendedName>
    <alternativeName>
        <fullName evidence="12 15">AIR synthase</fullName>
    </alternativeName>
    <alternativeName>
        <fullName evidence="13 15">AIRS</fullName>
    </alternativeName>
    <alternativeName>
        <fullName evidence="11 15">Phosphoribosyl-aminoimidazole synthetase</fullName>
    </alternativeName>
</protein>
<dbReference type="AlphaFoldDB" id="A0AAW9MUY4"/>
<comment type="subcellular location">
    <subcellularLocation>
        <location evidence="1 15">Cytoplasm</location>
    </subcellularLocation>
</comment>
<evidence type="ECO:0000256" key="10">
    <source>
        <dbReference type="ARBA" id="ARBA00022840"/>
    </source>
</evidence>
<keyword evidence="19" id="KW-1185">Reference proteome</keyword>
<comment type="caution">
    <text evidence="18">The sequence shown here is derived from an EMBL/GenBank/DDBJ whole genome shotgun (WGS) entry which is preliminary data.</text>
</comment>
<dbReference type="Pfam" id="PF00586">
    <property type="entry name" value="AIRS"/>
    <property type="match status" value="1"/>
</dbReference>
<organism evidence="18 19">
    <name type="scientific">Citroniella saccharovorans</name>
    <dbReference type="NCBI Taxonomy" id="2053367"/>
    <lineage>
        <taxon>Bacteria</taxon>
        <taxon>Bacillati</taxon>
        <taxon>Bacillota</taxon>
        <taxon>Tissierellia</taxon>
        <taxon>Tissierellales</taxon>
        <taxon>Peptoniphilaceae</taxon>
        <taxon>Citroniella</taxon>
    </lineage>
</organism>
<evidence type="ECO:0000256" key="4">
    <source>
        <dbReference type="ARBA" id="ARBA00013047"/>
    </source>
</evidence>
<dbReference type="InterPro" id="IPR016188">
    <property type="entry name" value="PurM-like_N"/>
</dbReference>
<evidence type="ECO:0000259" key="17">
    <source>
        <dbReference type="Pfam" id="PF02769"/>
    </source>
</evidence>
<accession>A0AAW9MUY4</accession>
<dbReference type="InterPro" id="IPR004733">
    <property type="entry name" value="PurM_cligase"/>
</dbReference>
<evidence type="ECO:0000256" key="15">
    <source>
        <dbReference type="HAMAP-Rule" id="MF_00741"/>
    </source>
</evidence>
<keyword evidence="10 15" id="KW-0067">ATP-binding</keyword>
<dbReference type="Gene3D" id="3.90.650.10">
    <property type="entry name" value="PurM-like C-terminal domain"/>
    <property type="match status" value="1"/>
</dbReference>
<dbReference type="GO" id="GO:0006189">
    <property type="term" value="P:'de novo' IMP biosynthetic process"/>
    <property type="evidence" value="ECO:0007669"/>
    <property type="project" value="UniProtKB-UniRule"/>
</dbReference>
<dbReference type="Gene3D" id="3.30.1330.10">
    <property type="entry name" value="PurM-like, N-terminal domain"/>
    <property type="match status" value="1"/>
</dbReference>
<feature type="domain" description="PurM-like C-terminal" evidence="17">
    <location>
        <begin position="171"/>
        <end position="335"/>
    </location>
</feature>
<comment type="similarity">
    <text evidence="3 15">Belongs to the AIR synthase family.</text>
</comment>
<dbReference type="SUPFAM" id="SSF56042">
    <property type="entry name" value="PurM C-terminal domain-like"/>
    <property type="match status" value="1"/>
</dbReference>
<dbReference type="InterPro" id="IPR010918">
    <property type="entry name" value="PurM-like_C_dom"/>
</dbReference>
<evidence type="ECO:0000256" key="3">
    <source>
        <dbReference type="ARBA" id="ARBA00010280"/>
    </source>
</evidence>
<feature type="domain" description="PurM-like N-terminal" evidence="16">
    <location>
        <begin position="55"/>
        <end position="159"/>
    </location>
</feature>
<dbReference type="Proteomes" id="UP001357733">
    <property type="component" value="Unassembled WGS sequence"/>
</dbReference>
<evidence type="ECO:0000256" key="5">
    <source>
        <dbReference type="ARBA" id="ARBA00020367"/>
    </source>
</evidence>
<gene>
    <name evidence="15 18" type="primary">purM</name>
    <name evidence="18" type="ORF">VLK81_07760</name>
</gene>
<keyword evidence="7 15" id="KW-0436">Ligase</keyword>
<dbReference type="GO" id="GO:0005524">
    <property type="term" value="F:ATP binding"/>
    <property type="evidence" value="ECO:0007669"/>
    <property type="project" value="UniProtKB-KW"/>
</dbReference>
<keyword evidence="6 15" id="KW-0963">Cytoplasm</keyword>
<keyword evidence="8 15" id="KW-0547">Nucleotide-binding</keyword>
<evidence type="ECO:0000256" key="7">
    <source>
        <dbReference type="ARBA" id="ARBA00022598"/>
    </source>
</evidence>
<evidence type="ECO:0000256" key="6">
    <source>
        <dbReference type="ARBA" id="ARBA00022490"/>
    </source>
</evidence>
<comment type="catalytic activity">
    <reaction evidence="14 15">
        <text>2-formamido-N(1)-(5-O-phospho-beta-D-ribosyl)acetamidine + ATP = 5-amino-1-(5-phospho-beta-D-ribosyl)imidazole + ADP + phosphate + H(+)</text>
        <dbReference type="Rhea" id="RHEA:23032"/>
        <dbReference type="ChEBI" id="CHEBI:15378"/>
        <dbReference type="ChEBI" id="CHEBI:30616"/>
        <dbReference type="ChEBI" id="CHEBI:43474"/>
        <dbReference type="ChEBI" id="CHEBI:137981"/>
        <dbReference type="ChEBI" id="CHEBI:147287"/>
        <dbReference type="ChEBI" id="CHEBI:456216"/>
        <dbReference type="EC" id="6.3.3.1"/>
    </reaction>
</comment>
<dbReference type="CDD" id="cd02196">
    <property type="entry name" value="PurM"/>
    <property type="match status" value="1"/>
</dbReference>
<dbReference type="GO" id="GO:0004641">
    <property type="term" value="F:phosphoribosylformylglycinamidine cyclo-ligase activity"/>
    <property type="evidence" value="ECO:0007669"/>
    <property type="project" value="UniProtKB-UniRule"/>
</dbReference>
<proteinExistence type="inferred from homology"/>
<dbReference type="Pfam" id="PF02769">
    <property type="entry name" value="AIRS_C"/>
    <property type="match status" value="1"/>
</dbReference>
<name>A0AAW9MUY4_9FIRM</name>
<dbReference type="EC" id="6.3.3.1" evidence="4 15"/>
<dbReference type="FunFam" id="3.90.650.10:FF:000011">
    <property type="entry name" value="Phosphoribosylformylglycinamidine cyclo-ligase"/>
    <property type="match status" value="1"/>
</dbReference>
<evidence type="ECO:0000256" key="8">
    <source>
        <dbReference type="ARBA" id="ARBA00022741"/>
    </source>
</evidence>
<dbReference type="RefSeq" id="WP_324620055.1">
    <property type="nucleotide sequence ID" value="NZ_JAYKOT010000003.1"/>
</dbReference>
<evidence type="ECO:0000313" key="19">
    <source>
        <dbReference type="Proteomes" id="UP001357733"/>
    </source>
</evidence>
<dbReference type="InterPro" id="IPR036921">
    <property type="entry name" value="PurM-like_N_sf"/>
</dbReference>
<dbReference type="PANTHER" id="PTHR10520:SF12">
    <property type="entry name" value="TRIFUNCTIONAL PURINE BIOSYNTHETIC PROTEIN ADENOSINE-3"/>
    <property type="match status" value="1"/>
</dbReference>
<evidence type="ECO:0000256" key="14">
    <source>
        <dbReference type="ARBA" id="ARBA00049057"/>
    </source>
</evidence>
<dbReference type="GO" id="GO:0005829">
    <property type="term" value="C:cytosol"/>
    <property type="evidence" value="ECO:0007669"/>
    <property type="project" value="TreeGrafter"/>
</dbReference>
<evidence type="ECO:0000256" key="12">
    <source>
        <dbReference type="ARBA" id="ARBA00032931"/>
    </source>
</evidence>